<keyword evidence="20" id="KW-1185">Reference proteome</keyword>
<feature type="transmembrane region" description="Helical" evidence="18">
    <location>
        <begin position="156"/>
        <end position="174"/>
    </location>
</feature>
<dbReference type="PROSITE" id="PS01000">
    <property type="entry name" value="SDH_CYT_1"/>
    <property type="match status" value="1"/>
</dbReference>
<dbReference type="PROSITE" id="PS01001">
    <property type="entry name" value="SDH_CYT_2"/>
    <property type="match status" value="1"/>
</dbReference>
<evidence type="ECO:0000256" key="12">
    <source>
        <dbReference type="ARBA" id="ARBA00022982"/>
    </source>
</evidence>
<evidence type="ECO:0000256" key="2">
    <source>
        <dbReference type="ARBA" id="ARBA00004448"/>
    </source>
</evidence>
<dbReference type="CDD" id="cd03499">
    <property type="entry name" value="SQR_TypeC_SdhC"/>
    <property type="match status" value="1"/>
</dbReference>
<keyword evidence="12" id="KW-0813">Transport</keyword>
<accession>A0AA36FSH7</accession>
<dbReference type="Pfam" id="PF01127">
    <property type="entry name" value="Sdh_cyt"/>
    <property type="match status" value="1"/>
</dbReference>
<dbReference type="PANTHER" id="PTHR10978">
    <property type="entry name" value="SUCCINATE DEHYDROGENASE CYTOCHROME B560 SUBUNIT"/>
    <property type="match status" value="1"/>
</dbReference>
<dbReference type="Gene3D" id="1.20.1300.10">
    <property type="entry name" value="Fumarate reductase/succinate dehydrogenase, transmembrane subunit"/>
    <property type="match status" value="1"/>
</dbReference>
<protein>
    <recommendedName>
        <fullName evidence="5">Succinate dehydrogenase cytochrome b560 subunit, mitochondrial</fullName>
    </recommendedName>
</protein>
<evidence type="ECO:0000256" key="9">
    <source>
        <dbReference type="ARBA" id="ARBA00022723"/>
    </source>
</evidence>
<dbReference type="GO" id="GO:0046872">
    <property type="term" value="F:metal ion binding"/>
    <property type="evidence" value="ECO:0007669"/>
    <property type="project" value="UniProtKB-KW"/>
</dbReference>
<dbReference type="InterPro" id="IPR018495">
    <property type="entry name" value="Succ_DH_cyt_bsu_CS"/>
</dbReference>
<organism evidence="19 20">
    <name type="scientific">Mesorhabditis spiculigera</name>
    <dbReference type="NCBI Taxonomy" id="96644"/>
    <lineage>
        <taxon>Eukaryota</taxon>
        <taxon>Metazoa</taxon>
        <taxon>Ecdysozoa</taxon>
        <taxon>Nematoda</taxon>
        <taxon>Chromadorea</taxon>
        <taxon>Rhabditida</taxon>
        <taxon>Rhabditina</taxon>
        <taxon>Rhabditomorpha</taxon>
        <taxon>Rhabditoidea</taxon>
        <taxon>Rhabditidae</taxon>
        <taxon>Mesorhabditinae</taxon>
        <taxon>Mesorhabditis</taxon>
    </lineage>
</organism>
<dbReference type="SUPFAM" id="SSF81343">
    <property type="entry name" value="Fumarate reductase respiratory complex transmembrane subunits"/>
    <property type="match status" value="1"/>
</dbReference>
<dbReference type="NCBIfam" id="TIGR02970">
    <property type="entry name" value="succ_dehyd_cytB"/>
    <property type="match status" value="1"/>
</dbReference>
<dbReference type="GO" id="GO:0005743">
    <property type="term" value="C:mitochondrial inner membrane"/>
    <property type="evidence" value="ECO:0007669"/>
    <property type="project" value="UniProtKB-SubCell"/>
</dbReference>
<dbReference type="FunFam" id="1.20.1300.10:FF:000011">
    <property type="entry name" value="Succinate dehydrogenase cytochrome b560 subunit"/>
    <property type="match status" value="1"/>
</dbReference>
<evidence type="ECO:0000256" key="8">
    <source>
        <dbReference type="ARBA" id="ARBA00022692"/>
    </source>
</evidence>
<evidence type="ECO:0000256" key="16">
    <source>
        <dbReference type="ARBA" id="ARBA00023136"/>
    </source>
</evidence>
<dbReference type="InterPro" id="IPR014314">
    <property type="entry name" value="Succ_DH_cytb556"/>
</dbReference>
<keyword evidence="10" id="KW-0999">Mitochondrion inner membrane</keyword>
<keyword evidence="14" id="KW-0408">Iron</keyword>
<dbReference type="Proteomes" id="UP001177023">
    <property type="component" value="Unassembled WGS sequence"/>
</dbReference>
<dbReference type="GO" id="GO:0009055">
    <property type="term" value="F:electron transfer activity"/>
    <property type="evidence" value="ECO:0007669"/>
    <property type="project" value="InterPro"/>
</dbReference>
<reference evidence="19" key="1">
    <citation type="submission" date="2023-06" db="EMBL/GenBank/DDBJ databases">
        <authorList>
            <person name="Delattre M."/>
        </authorList>
    </citation>
    <scope>NUCLEOTIDE SEQUENCE</scope>
    <source>
        <strain evidence="19">AF72</strain>
    </source>
</reference>
<evidence type="ECO:0000256" key="7">
    <source>
        <dbReference type="ARBA" id="ARBA00022617"/>
    </source>
</evidence>
<dbReference type="GO" id="GO:0006099">
    <property type="term" value="P:tricarboxylic acid cycle"/>
    <property type="evidence" value="ECO:0007669"/>
    <property type="project" value="UniProtKB-KW"/>
</dbReference>
<evidence type="ECO:0000256" key="10">
    <source>
        <dbReference type="ARBA" id="ARBA00022792"/>
    </source>
</evidence>
<evidence type="ECO:0000256" key="18">
    <source>
        <dbReference type="SAM" id="Phobius"/>
    </source>
</evidence>
<keyword evidence="6" id="KW-0816">Tricarboxylic acid cycle</keyword>
<sequence length="186" mass="20706">MIGQTTLALCRSSGRQVQVIRSLKQSARLYEDVKTPVQKWGWEYLVRQKELKRPLSPNLGIYKIQLTMGMSGLHRVTGCVMAGALLVGSVGFAVAPFNFTQFFDTIRRWDLPGVLLFPIKWIIAFPIVYHSLNGIRHMGFDMAKGTDLGSVYKSGYLVLGLSVLISTLIVIRASCNSTPCPLTQKK</sequence>
<comment type="subcellular location">
    <subcellularLocation>
        <location evidence="2">Mitochondrion inner membrane</location>
        <topology evidence="2">Multi-pass membrane protein</topology>
    </subcellularLocation>
</comment>
<feature type="transmembrane region" description="Helical" evidence="18">
    <location>
        <begin position="115"/>
        <end position="135"/>
    </location>
</feature>
<comment type="caution">
    <text evidence="19">The sequence shown here is derived from an EMBL/GenBank/DDBJ whole genome shotgun (WGS) entry which is preliminary data.</text>
</comment>
<comment type="cofactor">
    <cofactor evidence="1">
        <name>heme</name>
        <dbReference type="ChEBI" id="CHEBI:30413"/>
    </cofactor>
</comment>
<keyword evidence="7" id="KW-0349">Heme</keyword>
<comment type="function">
    <text evidence="17">Membrane-anchoring subunit of succinate dehydrogenase (SDH) that is involved in complex II of the mitochondrial electron transport chain and is responsible for transferring electrons from succinate to ubiquinone (coenzyme Q). Mediates resistance to enteropathogenic E.coli infection.</text>
</comment>
<keyword evidence="15" id="KW-0496">Mitochondrion</keyword>
<keyword evidence="9" id="KW-0479">Metal-binding</keyword>
<evidence type="ECO:0000256" key="4">
    <source>
        <dbReference type="ARBA" id="ARBA00007244"/>
    </source>
</evidence>
<evidence type="ECO:0000313" key="20">
    <source>
        <dbReference type="Proteomes" id="UP001177023"/>
    </source>
</evidence>
<comment type="pathway">
    <text evidence="3">Carbohydrate metabolism; tricarboxylic acid cycle.</text>
</comment>
<dbReference type="PANTHER" id="PTHR10978:SF5">
    <property type="entry name" value="SUCCINATE DEHYDROGENASE CYTOCHROME B560 SUBUNIT, MITOCHONDRIAL"/>
    <property type="match status" value="1"/>
</dbReference>
<evidence type="ECO:0000256" key="13">
    <source>
        <dbReference type="ARBA" id="ARBA00022989"/>
    </source>
</evidence>
<gene>
    <name evidence="19" type="ORF">MSPICULIGERA_LOCUS2250</name>
</gene>
<feature type="transmembrane region" description="Helical" evidence="18">
    <location>
        <begin position="73"/>
        <end position="95"/>
    </location>
</feature>
<dbReference type="GO" id="GO:0006121">
    <property type="term" value="P:mitochondrial electron transport, succinate to ubiquinone"/>
    <property type="evidence" value="ECO:0007669"/>
    <property type="project" value="UniProtKB-ARBA"/>
</dbReference>
<comment type="similarity">
    <text evidence="4">Belongs to the cytochrome b560 family.</text>
</comment>
<evidence type="ECO:0000256" key="1">
    <source>
        <dbReference type="ARBA" id="ARBA00001971"/>
    </source>
</evidence>
<evidence type="ECO:0000256" key="14">
    <source>
        <dbReference type="ARBA" id="ARBA00023004"/>
    </source>
</evidence>
<evidence type="ECO:0000256" key="3">
    <source>
        <dbReference type="ARBA" id="ARBA00005163"/>
    </source>
</evidence>
<dbReference type="InterPro" id="IPR034804">
    <property type="entry name" value="SQR/QFR_C/D"/>
</dbReference>
<feature type="non-terminal residue" evidence="19">
    <location>
        <position position="186"/>
    </location>
</feature>
<dbReference type="InterPro" id="IPR000701">
    <property type="entry name" value="SuccDH_FuR_B_TM-su"/>
</dbReference>
<evidence type="ECO:0000313" key="19">
    <source>
        <dbReference type="EMBL" id="CAJ0562853.1"/>
    </source>
</evidence>
<keyword evidence="12" id="KW-0249">Electron transport</keyword>
<evidence type="ECO:0000256" key="11">
    <source>
        <dbReference type="ARBA" id="ARBA00022946"/>
    </source>
</evidence>
<keyword evidence="11" id="KW-0809">Transit peptide</keyword>
<evidence type="ECO:0000256" key="6">
    <source>
        <dbReference type="ARBA" id="ARBA00022532"/>
    </source>
</evidence>
<evidence type="ECO:0000256" key="15">
    <source>
        <dbReference type="ARBA" id="ARBA00023128"/>
    </source>
</evidence>
<keyword evidence="8 18" id="KW-0812">Transmembrane</keyword>
<evidence type="ECO:0000256" key="5">
    <source>
        <dbReference type="ARBA" id="ARBA00014631"/>
    </source>
</evidence>
<dbReference type="EMBL" id="CATQJA010000664">
    <property type="protein sequence ID" value="CAJ0562853.1"/>
    <property type="molecule type" value="Genomic_DNA"/>
</dbReference>
<name>A0AA36FSH7_9BILA</name>
<keyword evidence="13 18" id="KW-1133">Transmembrane helix</keyword>
<dbReference type="AlphaFoldDB" id="A0AA36FSH7"/>
<proteinExistence type="inferred from homology"/>
<evidence type="ECO:0000256" key="17">
    <source>
        <dbReference type="ARBA" id="ARBA00059246"/>
    </source>
</evidence>
<keyword evidence="16 18" id="KW-0472">Membrane</keyword>